<dbReference type="STRING" id="139420.A0A371D3B4"/>
<dbReference type="AlphaFoldDB" id="A0A371D3B4"/>
<dbReference type="PANTHER" id="PTHR33096">
    <property type="entry name" value="CXC2 DOMAIN-CONTAINING PROTEIN"/>
    <property type="match status" value="1"/>
</dbReference>
<dbReference type="Pfam" id="PF18758">
    <property type="entry name" value="KDZ"/>
    <property type="match status" value="1"/>
</dbReference>
<organism evidence="3 4">
    <name type="scientific">Lentinus brumalis</name>
    <dbReference type="NCBI Taxonomy" id="2498619"/>
    <lineage>
        <taxon>Eukaryota</taxon>
        <taxon>Fungi</taxon>
        <taxon>Dikarya</taxon>
        <taxon>Basidiomycota</taxon>
        <taxon>Agaricomycotina</taxon>
        <taxon>Agaricomycetes</taxon>
        <taxon>Polyporales</taxon>
        <taxon>Polyporaceae</taxon>
        <taxon>Lentinus</taxon>
    </lineage>
</organism>
<evidence type="ECO:0000256" key="1">
    <source>
        <dbReference type="SAM" id="MobiDB-lite"/>
    </source>
</evidence>
<protein>
    <recommendedName>
        <fullName evidence="2">CxC2-like cysteine cluster KDZ transposase-associated domain-containing protein</fullName>
    </recommendedName>
</protein>
<evidence type="ECO:0000313" key="4">
    <source>
        <dbReference type="Proteomes" id="UP000256964"/>
    </source>
</evidence>
<accession>A0A371D3B4</accession>
<feature type="domain" description="CxC2-like cysteine cluster KDZ transposase-associated" evidence="2">
    <location>
        <begin position="47"/>
        <end position="153"/>
    </location>
</feature>
<dbReference type="InterPro" id="IPR041457">
    <property type="entry name" value="CxC2_KDZ-assoc"/>
</dbReference>
<name>A0A371D3B4_9APHY</name>
<sequence>RCFDCYHAPIVCTECLLQEHKHNPFHRIETWSFKWCIWKRGELGTVVGFTLNLGHGGNLCRANRLPPRPMTIVHEHGITPMRVGFCGCTTKETLDVVPDTVQLLRFGLFPGSWHRPETAFTMNGLRFYHLLSMQCGVTGLDYTKYLRRSTDMVDLESVTDRHRELNNTMREFMFLRATRRAGVEPTKNLEPRSLAVLCPACPHPGINMEPGWEALPWEWAFRNWFHSTSDGNFHATDKNKPIDPTDFALTLGAAYFADERDYKVFLTHARPQKENTTCSKFGAMGYSRYGGRVCGTVGLTCASHMFMLPCGCVDLPGAEAFTFVDYCMLACLRPWARLTHVHGYDINCQYRKKYNTRVQQLMKDYPTLRTIQNEVMPFILPAIGKFHAPAHTASCRCKFSYNFLPGVGMTDGEACERIWSTLNLLALRAKEMSPGHRHDFINEYHSFMNVTRVHAMPDTLAKRHERAVDNLERTGEYLKTIEATVAEKMGEEKLQKWRYEEQVWEQNVLTRQNDEFPNPYELAKEKVLTEKELLEKITRERALTSDNILGLLGVIQRGVELAQHRESLLDDIQACTKIDNDLETRCQEFQEELQYWATLREKYLAPVLEQAIRRAKENPSEEQATQTSSATSGDEAKLPANFPLRDEAEDTGSENDGLPPEREAPDESRPWLEVYNSSIMLPSSYMSEVQQQPALREAVELEMECRRAEAGRTLEDLRTTIIGSEVLKMNKKFTKGKSLTTRAQAKIQTANNEVRKAANLYRRNWVLLIALGMDKADPMYRPLAKKDVVKFVMSSDTADLGKSKHADSWIWENISFADSPDESRYQEFYDDARRVHWFRTSATRNRWREEVIILEEEMKRCMRFFFHYMKLWENHAKKREGNGDAGGAAYARKYVLPRSIELPMLTPFFRQVFRYVRLLKMCKYHFDGRIAFVSDACPFVCPPCLTPCNRTLSILRRSVGMTRRRRAQYVLRMTRS</sequence>
<reference evidence="3 4" key="1">
    <citation type="journal article" date="2018" name="Biotechnol. Biofuels">
        <title>Integrative visual omics of the white-rot fungus Polyporus brumalis exposes the biotechnological potential of its oxidative enzymes for delignifying raw plant biomass.</title>
        <authorList>
            <person name="Miyauchi S."/>
            <person name="Rancon A."/>
            <person name="Drula E."/>
            <person name="Hage H."/>
            <person name="Chaduli D."/>
            <person name="Favel A."/>
            <person name="Grisel S."/>
            <person name="Henrissat B."/>
            <person name="Herpoel-Gimbert I."/>
            <person name="Ruiz-Duenas F.J."/>
            <person name="Chevret D."/>
            <person name="Hainaut M."/>
            <person name="Lin J."/>
            <person name="Wang M."/>
            <person name="Pangilinan J."/>
            <person name="Lipzen A."/>
            <person name="Lesage-Meessen L."/>
            <person name="Navarro D."/>
            <person name="Riley R."/>
            <person name="Grigoriev I.V."/>
            <person name="Zhou S."/>
            <person name="Raouche S."/>
            <person name="Rosso M.N."/>
        </authorList>
    </citation>
    <scope>NUCLEOTIDE SEQUENCE [LARGE SCALE GENOMIC DNA]</scope>
    <source>
        <strain evidence="3 4">BRFM 1820</strain>
    </source>
</reference>
<feature type="compositionally biased region" description="Polar residues" evidence="1">
    <location>
        <begin position="621"/>
        <end position="632"/>
    </location>
</feature>
<feature type="compositionally biased region" description="Basic and acidic residues" evidence="1">
    <location>
        <begin position="659"/>
        <end position="670"/>
    </location>
</feature>
<gene>
    <name evidence="3" type="ORF">OH76DRAFT_1354948</name>
</gene>
<dbReference type="Proteomes" id="UP000256964">
    <property type="component" value="Unassembled WGS sequence"/>
</dbReference>
<dbReference type="EMBL" id="KZ857422">
    <property type="protein sequence ID" value="RDX47050.1"/>
    <property type="molecule type" value="Genomic_DNA"/>
</dbReference>
<proteinExistence type="predicted"/>
<dbReference type="PANTHER" id="PTHR33096:SF1">
    <property type="entry name" value="CXC1-LIKE CYSTEINE CLUSTER ASSOCIATED WITH KDZ TRANSPOSASES DOMAIN-CONTAINING PROTEIN"/>
    <property type="match status" value="1"/>
</dbReference>
<keyword evidence="4" id="KW-1185">Reference proteome</keyword>
<dbReference type="OrthoDB" id="2742161at2759"/>
<evidence type="ECO:0000313" key="3">
    <source>
        <dbReference type="EMBL" id="RDX47050.1"/>
    </source>
</evidence>
<feature type="region of interest" description="Disordered" evidence="1">
    <location>
        <begin position="615"/>
        <end position="670"/>
    </location>
</feature>
<dbReference type="InterPro" id="IPR040521">
    <property type="entry name" value="KDZ"/>
</dbReference>
<feature type="non-terminal residue" evidence="3">
    <location>
        <position position="1"/>
    </location>
</feature>
<dbReference type="Pfam" id="PF18803">
    <property type="entry name" value="CxC2"/>
    <property type="match status" value="1"/>
</dbReference>
<evidence type="ECO:0000259" key="2">
    <source>
        <dbReference type="Pfam" id="PF18803"/>
    </source>
</evidence>